<reference evidence="1 2" key="1">
    <citation type="journal article" date="2016" name="Genome Announc.">
        <title>Complete Genome Sequences of Aerococcus christensenii CCUG 28831T, Aerococcus sanguinicola CCUG 43001T, Aerococcus urinae CCUG 36881T, Aerococcus urinaeequi CCUG 28094T, Aerococcus urinaehominis CCUG 42038 BT, and Aerococcus viridans CCUG 4311T.</title>
        <authorList>
            <person name="Carkaci D."/>
            <person name="Dargis R."/>
            <person name="Nielsen X.C."/>
            <person name="Skovgaard O."/>
            <person name="Fuursted K."/>
            <person name="Christensen J.J."/>
        </authorList>
    </citation>
    <scope>NUCLEOTIDE SEQUENCE [LARGE SCALE GENOMIC DNA]</scope>
    <source>
        <strain evidence="1 2">CCUG42038B</strain>
    </source>
</reference>
<dbReference type="Pfam" id="PF02810">
    <property type="entry name" value="SEC-C"/>
    <property type="match status" value="1"/>
</dbReference>
<dbReference type="OrthoDB" id="9814022at2"/>
<proteinExistence type="predicted"/>
<protein>
    <submittedName>
        <fullName evidence="1">Uncharacterized protein</fullName>
    </submittedName>
</protein>
<dbReference type="KEGG" id="auh:AWM75_05480"/>
<name>A0A0X8FLG5_9LACT</name>
<gene>
    <name evidence="1" type="ORF">AWM75_05480</name>
</gene>
<dbReference type="InterPro" id="IPR004027">
    <property type="entry name" value="SEC_C_motif"/>
</dbReference>
<organism evidence="1 2">
    <name type="scientific">Aerococcus urinaehominis</name>
    <dbReference type="NCBI Taxonomy" id="128944"/>
    <lineage>
        <taxon>Bacteria</taxon>
        <taxon>Bacillati</taxon>
        <taxon>Bacillota</taxon>
        <taxon>Bacilli</taxon>
        <taxon>Lactobacillales</taxon>
        <taxon>Aerococcaceae</taxon>
        <taxon>Aerococcus</taxon>
    </lineage>
</organism>
<dbReference type="EMBL" id="CP014163">
    <property type="protein sequence ID" value="AMB99479.1"/>
    <property type="molecule type" value="Genomic_DNA"/>
</dbReference>
<sequence length="441" mass="50620">MSQQEIFELYNSADQLDKERVVDTEWAALLNQYVLAAINLYDVIKVADLIGSYNDHHDSLLSVSTFKQAILPFILQEKNYFFFEDKLAHIYYLDLPQLIDRVIASQQAYPPYRPSLAEFLNYQDETYSDNPHQNRLVTFLNQDQGLARVDAKKLARLVQSDIIAREPVEESLSMLEVAGCDFSQGQALSQFSDIYRDLVDFERRFYWHGQRLNDIKANQVEVTTEGVGPSQLETSDPCPCGSGATFMQCCLPNMFNQTALLPESDIYLFYAMWLKLIAWINDHHHIVDASRQQILTKVGQDRHVYQIRQFMWAHPELILDYLASGEVQDQENRDILQSWYDHHLPGHFYLGRYSERAALFMGRDHQGQDRIFAVRNNGDNLGGFVGPAPLLVGTVLLPFKGEIIYDSIIGHPDQPGQDRAPGYDLNQFECLLAQGIITHFN</sequence>
<dbReference type="RefSeq" id="WP_067979297.1">
    <property type="nucleotide sequence ID" value="NZ_CP014163.1"/>
</dbReference>
<accession>A0A0X8FLG5</accession>
<evidence type="ECO:0000313" key="1">
    <source>
        <dbReference type="EMBL" id="AMB99479.1"/>
    </source>
</evidence>
<reference evidence="2" key="2">
    <citation type="submission" date="2016-01" db="EMBL/GenBank/DDBJ databases">
        <title>Six Aerococcus type strain genome sequencing and assembly using PacBio and Illumina Hiseq.</title>
        <authorList>
            <person name="Carkaci D."/>
            <person name="Dargis R."/>
            <person name="Nielsen X.C."/>
            <person name="Skovgaard O."/>
            <person name="Fuursted K."/>
            <person name="Christensen J.J."/>
        </authorList>
    </citation>
    <scope>NUCLEOTIDE SEQUENCE [LARGE SCALE GENOMIC DNA]</scope>
    <source>
        <strain evidence="2">CCUG42038B</strain>
    </source>
</reference>
<dbReference type="STRING" id="128944.AWM75_05480"/>
<dbReference type="AlphaFoldDB" id="A0A0X8FLG5"/>
<evidence type="ECO:0000313" key="2">
    <source>
        <dbReference type="Proteomes" id="UP000062260"/>
    </source>
</evidence>
<dbReference type="Proteomes" id="UP000062260">
    <property type="component" value="Chromosome"/>
</dbReference>
<keyword evidence="2" id="KW-1185">Reference proteome</keyword>